<feature type="signal peptide" evidence="1">
    <location>
        <begin position="1"/>
        <end position="22"/>
    </location>
</feature>
<organism evidence="2 3">
    <name type="scientific">Aspergillus mulundensis</name>
    <dbReference type="NCBI Taxonomy" id="1810919"/>
    <lineage>
        <taxon>Eukaryota</taxon>
        <taxon>Fungi</taxon>
        <taxon>Dikarya</taxon>
        <taxon>Ascomycota</taxon>
        <taxon>Pezizomycotina</taxon>
        <taxon>Eurotiomycetes</taxon>
        <taxon>Eurotiomycetidae</taxon>
        <taxon>Eurotiales</taxon>
        <taxon>Aspergillaceae</taxon>
        <taxon>Aspergillus</taxon>
        <taxon>Aspergillus subgen. Nidulantes</taxon>
    </lineage>
</organism>
<reference evidence="2 3" key="1">
    <citation type="journal article" date="2018" name="IMA Fungus">
        <title>IMA Genome-F 9: Draft genome sequence of Annulohypoxylon stygium, Aspergillus mulundensis, Berkeleyomyces basicola (syn. Thielaviopsis basicola), Ceratocystis smalleyi, two Cercospora beticola strains, Coleophoma cylindrospora, Fusarium fracticaudum, Phialophora cf. hyalina, and Morchella septimelata.</title>
        <authorList>
            <person name="Wingfield B.D."/>
            <person name="Bills G.F."/>
            <person name="Dong Y."/>
            <person name="Huang W."/>
            <person name="Nel W.J."/>
            <person name="Swalarsk-Parry B.S."/>
            <person name="Vaghefi N."/>
            <person name="Wilken P.M."/>
            <person name="An Z."/>
            <person name="de Beer Z.W."/>
            <person name="De Vos L."/>
            <person name="Chen L."/>
            <person name="Duong T.A."/>
            <person name="Gao Y."/>
            <person name="Hammerbacher A."/>
            <person name="Kikkert J.R."/>
            <person name="Li Y."/>
            <person name="Li H."/>
            <person name="Li K."/>
            <person name="Li Q."/>
            <person name="Liu X."/>
            <person name="Ma X."/>
            <person name="Naidoo K."/>
            <person name="Pethybridge S.J."/>
            <person name="Sun J."/>
            <person name="Steenkamp E.T."/>
            <person name="van der Nest M.A."/>
            <person name="van Wyk S."/>
            <person name="Wingfield M.J."/>
            <person name="Xiong C."/>
            <person name="Yue Q."/>
            <person name="Zhang X."/>
        </authorList>
    </citation>
    <scope>NUCLEOTIDE SEQUENCE [LARGE SCALE GENOMIC DNA]</scope>
    <source>
        <strain evidence="2 3">DSM 5745</strain>
    </source>
</reference>
<name>A0A3D8T4W3_9EURO</name>
<sequence length="170" mass="18110">MHFTRQLLWALAPFTLSPTATASDLAAPAPGPYFPFPFGPGSLSHPLACAELLSVNQRLDAFTYYAFPPGSLDPDTISAMEGFTGSYKTLLNALHRDDCAADTKEGEEEKGVAVRQVDTPQTIPVICEIIDGLLGLNETDAGIVEEIIGLVAIVLETILDCDCHSVGVCD</sequence>
<evidence type="ECO:0000313" key="3">
    <source>
        <dbReference type="Proteomes" id="UP000256690"/>
    </source>
</evidence>
<dbReference type="GeneID" id="38110740"/>
<keyword evidence="3" id="KW-1185">Reference proteome</keyword>
<evidence type="ECO:0000256" key="1">
    <source>
        <dbReference type="SAM" id="SignalP"/>
    </source>
</evidence>
<comment type="caution">
    <text evidence="2">The sequence shown here is derived from an EMBL/GenBank/DDBJ whole genome shotgun (WGS) entry which is preliminary data.</text>
</comment>
<feature type="chain" id="PRO_5017648812" evidence="1">
    <location>
        <begin position="23"/>
        <end position="170"/>
    </location>
</feature>
<dbReference type="OrthoDB" id="10363139at2759"/>
<dbReference type="RefSeq" id="XP_026608231.1">
    <property type="nucleotide sequence ID" value="XM_026742386.1"/>
</dbReference>
<evidence type="ECO:0000313" key="2">
    <source>
        <dbReference type="EMBL" id="RDW93048.1"/>
    </source>
</evidence>
<dbReference type="AlphaFoldDB" id="A0A3D8T4W3"/>
<keyword evidence="1" id="KW-0732">Signal</keyword>
<dbReference type="Proteomes" id="UP000256690">
    <property type="component" value="Unassembled WGS sequence"/>
</dbReference>
<proteinExistence type="predicted"/>
<protein>
    <submittedName>
        <fullName evidence="2">Uncharacterized protein</fullName>
    </submittedName>
</protein>
<dbReference type="EMBL" id="PVWQ01000001">
    <property type="protein sequence ID" value="RDW93048.1"/>
    <property type="molecule type" value="Genomic_DNA"/>
</dbReference>
<accession>A0A3D8T4W3</accession>
<gene>
    <name evidence="2" type="ORF">DSM5745_00370</name>
</gene>